<accession>A0A3P3D1I3</accession>
<organism evidence="1 2">
    <name type="scientific">Falsigemmobacter faecalis</name>
    <dbReference type="NCBI Taxonomy" id="2488730"/>
    <lineage>
        <taxon>Bacteria</taxon>
        <taxon>Pseudomonadati</taxon>
        <taxon>Pseudomonadota</taxon>
        <taxon>Alphaproteobacteria</taxon>
        <taxon>Rhodobacterales</taxon>
        <taxon>Paracoccaceae</taxon>
        <taxon>Falsigemmobacter</taxon>
    </lineage>
</organism>
<evidence type="ECO:0000313" key="1">
    <source>
        <dbReference type="EMBL" id="RRH68310.1"/>
    </source>
</evidence>
<dbReference type="EMBL" id="RRAZ01000063">
    <property type="protein sequence ID" value="RRH68310.1"/>
    <property type="molecule type" value="Genomic_DNA"/>
</dbReference>
<gene>
    <name evidence="1" type="ORF">EG244_19660</name>
</gene>
<dbReference type="RefSeq" id="WP_124966854.1">
    <property type="nucleotide sequence ID" value="NZ_RRAZ01000063.1"/>
</dbReference>
<sequence length="400" mass="44783">MISVKQDFPLQDFERFLGLIGEPGHHDIQIPNRVKSNAVGSAAALIQLIITWARRNNAGEALRLHADNEMDQAARKFAETPFGLVALNMAQRIVSRGGEPLSRRETLNNSLQYVQCMHAGDLSALREYNKSILPVICIDNASKLRRPIRLYRQDTDEVRNRDAFTSLTRNSFRELARIRLEDESSQIEDIASFVYEAFLNTHEHAQTDVEGNRYLRSSRGIVFSFQSSSLERLSSPDAESVALSEYMSGIQLRRDHHTDAHFAEVSVFDSGPGLAQSWLFNVNEATRNSLKSTPQLGGISLEVEYAAVVECFNKGRTTKTSPSRGNGLYRIMQVVKRNGGVIRVRTGRLSLMRAFAEKSSENLTSSDLKLEDISSGETPTEARPWADGCVITVLIPLNRR</sequence>
<keyword evidence="2" id="KW-1185">Reference proteome</keyword>
<name>A0A3P3D1I3_9RHOB</name>
<dbReference type="Proteomes" id="UP000282125">
    <property type="component" value="Unassembled WGS sequence"/>
</dbReference>
<dbReference type="AlphaFoldDB" id="A0A3P3D1I3"/>
<comment type="caution">
    <text evidence="1">The sequence shown here is derived from an EMBL/GenBank/DDBJ whole genome shotgun (WGS) entry which is preliminary data.</text>
</comment>
<reference evidence="1 2" key="1">
    <citation type="submission" date="2018-11" db="EMBL/GenBank/DDBJ databases">
        <title>Gemmobacter sp. nov., YIM 102744-1 draft genome.</title>
        <authorList>
            <person name="Li G."/>
            <person name="Jiang Y."/>
        </authorList>
    </citation>
    <scope>NUCLEOTIDE SEQUENCE [LARGE SCALE GENOMIC DNA]</scope>
    <source>
        <strain evidence="1 2">YIM 102744-1</strain>
    </source>
</reference>
<evidence type="ECO:0000313" key="2">
    <source>
        <dbReference type="Proteomes" id="UP000282125"/>
    </source>
</evidence>
<dbReference type="OrthoDB" id="6838090at2"/>
<protein>
    <submittedName>
        <fullName evidence="1">Uncharacterized protein</fullName>
    </submittedName>
</protein>
<proteinExistence type="predicted"/>